<accession>A0A1I1EJ67</accession>
<name>A0A1I1EJ67_9LACT</name>
<dbReference type="GO" id="GO:0031167">
    <property type="term" value="P:rRNA methylation"/>
    <property type="evidence" value="ECO:0007669"/>
    <property type="project" value="InterPro"/>
</dbReference>
<keyword evidence="2 3" id="KW-0808">Transferase</keyword>
<dbReference type="GO" id="GO:0008168">
    <property type="term" value="F:methyltransferase activity"/>
    <property type="evidence" value="ECO:0007669"/>
    <property type="project" value="UniProtKB-KW"/>
</dbReference>
<dbReference type="STRING" id="753702.SAMN04488102_101179"/>
<gene>
    <name evidence="3" type="ORF">SAMN04488102_101179</name>
</gene>
<evidence type="ECO:0000256" key="2">
    <source>
        <dbReference type="ARBA" id="ARBA00022679"/>
    </source>
</evidence>
<evidence type="ECO:0000256" key="1">
    <source>
        <dbReference type="ARBA" id="ARBA00022603"/>
    </source>
</evidence>
<organism evidence="3 4">
    <name type="scientific">Alkalibacterium subtropicum</name>
    <dbReference type="NCBI Taxonomy" id="753702"/>
    <lineage>
        <taxon>Bacteria</taxon>
        <taxon>Bacillati</taxon>
        <taxon>Bacillota</taxon>
        <taxon>Bacilli</taxon>
        <taxon>Lactobacillales</taxon>
        <taxon>Carnobacteriaceae</taxon>
        <taxon>Alkalibacterium</taxon>
    </lineage>
</organism>
<dbReference type="GO" id="GO:0003676">
    <property type="term" value="F:nucleic acid binding"/>
    <property type="evidence" value="ECO:0007669"/>
    <property type="project" value="InterPro"/>
</dbReference>
<dbReference type="AlphaFoldDB" id="A0A1I1EJ67"/>
<dbReference type="InterPro" id="IPR004398">
    <property type="entry name" value="RNA_MeTrfase_RsmD"/>
</dbReference>
<dbReference type="OrthoDB" id="9803017at2"/>
<protein>
    <submittedName>
        <fullName evidence="3">16S rRNA (Guanine(966)-N(2))-methyltransferase RsmD</fullName>
    </submittedName>
</protein>
<evidence type="ECO:0000313" key="4">
    <source>
        <dbReference type="Proteomes" id="UP000199612"/>
    </source>
</evidence>
<dbReference type="PROSITE" id="PS00092">
    <property type="entry name" value="N6_MTASE"/>
    <property type="match status" value="1"/>
</dbReference>
<dbReference type="Proteomes" id="UP000199612">
    <property type="component" value="Unassembled WGS sequence"/>
</dbReference>
<dbReference type="PANTHER" id="PTHR43542:SF1">
    <property type="entry name" value="METHYLTRANSFERASE"/>
    <property type="match status" value="1"/>
</dbReference>
<dbReference type="Pfam" id="PF03602">
    <property type="entry name" value="Cons_hypoth95"/>
    <property type="match status" value="1"/>
</dbReference>
<dbReference type="EMBL" id="FOLT01000001">
    <property type="protein sequence ID" value="SFB86662.1"/>
    <property type="molecule type" value="Genomic_DNA"/>
</dbReference>
<dbReference type="NCBIfam" id="TIGR00095">
    <property type="entry name" value="16S rRNA (guanine(966)-N(2))-methyltransferase RsmD"/>
    <property type="match status" value="1"/>
</dbReference>
<dbReference type="CDD" id="cd02440">
    <property type="entry name" value="AdoMet_MTases"/>
    <property type="match status" value="1"/>
</dbReference>
<keyword evidence="4" id="KW-1185">Reference proteome</keyword>
<dbReference type="InterPro" id="IPR002052">
    <property type="entry name" value="DNA_methylase_N6_adenine_CS"/>
</dbReference>
<evidence type="ECO:0000313" key="3">
    <source>
        <dbReference type="EMBL" id="SFB86662.1"/>
    </source>
</evidence>
<dbReference type="InterPro" id="IPR029063">
    <property type="entry name" value="SAM-dependent_MTases_sf"/>
</dbReference>
<keyword evidence="1 3" id="KW-0489">Methyltransferase</keyword>
<dbReference type="SUPFAM" id="SSF53335">
    <property type="entry name" value="S-adenosyl-L-methionine-dependent methyltransferases"/>
    <property type="match status" value="1"/>
</dbReference>
<reference evidence="4" key="1">
    <citation type="submission" date="2016-10" db="EMBL/GenBank/DDBJ databases">
        <authorList>
            <person name="Varghese N."/>
            <person name="Submissions S."/>
        </authorList>
    </citation>
    <scope>NUCLEOTIDE SEQUENCE [LARGE SCALE GENOMIC DNA]</scope>
    <source>
        <strain evidence="4">DSM 23664</strain>
    </source>
</reference>
<dbReference type="Gene3D" id="3.40.50.150">
    <property type="entry name" value="Vaccinia Virus protein VP39"/>
    <property type="match status" value="1"/>
</dbReference>
<dbReference type="RefSeq" id="WP_091527896.1">
    <property type="nucleotide sequence ID" value="NZ_FOLT01000001.1"/>
</dbReference>
<proteinExistence type="predicted"/>
<sequence>MRIISGEYGGRRLKAVPGQNTRPTTDKVKESLFHMIGPYFDGGRALDLYAGSGALGIEAVSRGINKAYLVDHNHQAIKTINENIAVTKEPDKFIIWKKKDTQALESLRQLDVTFDLVLLDPPYGSQELEQIVKKLVDYQLLNDQAIIVCETDKDVSLTIDDPSLSFIKDKTYGTTRLSLYEKVTNA</sequence>
<dbReference type="PIRSF" id="PIRSF004553">
    <property type="entry name" value="CHP00095"/>
    <property type="match status" value="1"/>
</dbReference>
<dbReference type="PANTHER" id="PTHR43542">
    <property type="entry name" value="METHYLTRANSFERASE"/>
    <property type="match status" value="1"/>
</dbReference>